<keyword evidence="1" id="KW-0479">Metal-binding</keyword>
<reference evidence="5" key="1">
    <citation type="submission" date="2017-02" db="UniProtKB">
        <authorList>
            <consortium name="WormBaseParasite"/>
        </authorList>
    </citation>
    <scope>IDENTIFICATION</scope>
</reference>
<keyword evidence="1" id="KW-0833">Ubl conjugation pathway</keyword>
<dbReference type="PANTHER" id="PTHR12389:SF0">
    <property type="entry name" value="E3 UBIQUITIN-PROTEIN LIGASE LISTERIN"/>
    <property type="match status" value="1"/>
</dbReference>
<dbReference type="GO" id="GO:0072344">
    <property type="term" value="P:rescue of stalled ribosome"/>
    <property type="evidence" value="ECO:0007669"/>
    <property type="project" value="UniProtKB-UniRule"/>
</dbReference>
<dbReference type="GO" id="GO:0016567">
    <property type="term" value="P:protein ubiquitination"/>
    <property type="evidence" value="ECO:0007669"/>
    <property type="project" value="UniProtKB-UniPathway"/>
</dbReference>
<dbReference type="InterPro" id="IPR016024">
    <property type="entry name" value="ARM-type_fold"/>
</dbReference>
<keyword evidence="1" id="KW-0863">Zinc-finger</keyword>
<dbReference type="UniPathway" id="UPA00143"/>
<comment type="pathway">
    <text evidence="1">Protein modification; protein ubiquitination.</text>
</comment>
<dbReference type="STRING" id="27835.A0A0N4XFS9"/>
<comment type="similarity">
    <text evidence="1">Belongs to the LTN1 family.</text>
</comment>
<organism evidence="5">
    <name type="scientific">Nippostrongylus brasiliensis</name>
    <name type="common">Rat hookworm</name>
    <dbReference type="NCBI Taxonomy" id="27835"/>
    <lineage>
        <taxon>Eukaryota</taxon>
        <taxon>Metazoa</taxon>
        <taxon>Ecdysozoa</taxon>
        <taxon>Nematoda</taxon>
        <taxon>Chromadorea</taxon>
        <taxon>Rhabditida</taxon>
        <taxon>Rhabditina</taxon>
        <taxon>Rhabditomorpha</taxon>
        <taxon>Strongyloidea</taxon>
        <taxon>Heligmosomidae</taxon>
        <taxon>Nippostrongylus</taxon>
    </lineage>
</organism>
<comment type="subunit">
    <text evidence="1">Component of the ribosome quality control complex (RQC).</text>
</comment>
<keyword evidence="1" id="KW-0862">Zinc</keyword>
<evidence type="ECO:0000256" key="1">
    <source>
        <dbReference type="RuleBase" id="RU367090"/>
    </source>
</evidence>
<name>A0A0N4XFS9_NIPBR</name>
<dbReference type="WBParaSite" id="NBR_0000138101-mRNA-1">
    <property type="protein sequence ID" value="NBR_0000138101-mRNA-1"/>
    <property type="gene ID" value="NBR_0000138101"/>
</dbReference>
<dbReference type="Gene3D" id="1.25.10.10">
    <property type="entry name" value="Leucine-rich Repeat Variant"/>
    <property type="match status" value="1"/>
</dbReference>
<protein>
    <recommendedName>
        <fullName evidence="1">E3 ubiquitin-protein ligase listerin</fullName>
        <ecNumber evidence="1">2.3.2.27</ecNumber>
    </recommendedName>
    <alternativeName>
        <fullName evidence="1">RING-type E3 ubiquitin transferase listerin</fullName>
    </alternativeName>
</protein>
<evidence type="ECO:0000313" key="3">
    <source>
        <dbReference type="EMBL" id="VDL64792.1"/>
    </source>
</evidence>
<dbReference type="GO" id="GO:0061630">
    <property type="term" value="F:ubiquitin protein ligase activity"/>
    <property type="evidence" value="ECO:0007669"/>
    <property type="project" value="UniProtKB-UniRule"/>
</dbReference>
<dbReference type="Pfam" id="PF22958">
    <property type="entry name" value="Ltn1_1st"/>
    <property type="match status" value="1"/>
</dbReference>
<evidence type="ECO:0000313" key="4">
    <source>
        <dbReference type="Proteomes" id="UP000271162"/>
    </source>
</evidence>
<dbReference type="PANTHER" id="PTHR12389">
    <property type="entry name" value="ZINC FINGER PROTEIN 294"/>
    <property type="match status" value="1"/>
</dbReference>
<dbReference type="GO" id="GO:0043023">
    <property type="term" value="F:ribosomal large subunit binding"/>
    <property type="evidence" value="ECO:0007669"/>
    <property type="project" value="TreeGrafter"/>
</dbReference>
<dbReference type="GO" id="GO:0005829">
    <property type="term" value="C:cytosol"/>
    <property type="evidence" value="ECO:0007669"/>
    <property type="project" value="UniProtKB-UniRule"/>
</dbReference>
<dbReference type="EMBL" id="UYSL01001064">
    <property type="protein sequence ID" value="VDL64792.1"/>
    <property type="molecule type" value="Genomic_DNA"/>
</dbReference>
<proteinExistence type="inferred from homology"/>
<dbReference type="AlphaFoldDB" id="A0A0N4XFS9"/>
<evidence type="ECO:0000313" key="5">
    <source>
        <dbReference type="WBParaSite" id="NBR_0000138101-mRNA-1"/>
    </source>
</evidence>
<reference evidence="3 4" key="2">
    <citation type="submission" date="2018-11" db="EMBL/GenBank/DDBJ databases">
        <authorList>
            <consortium name="Pathogen Informatics"/>
        </authorList>
    </citation>
    <scope>NUCLEOTIDE SEQUENCE [LARGE SCALE GENOMIC DNA]</scope>
</reference>
<keyword evidence="4" id="KW-1185">Reference proteome</keyword>
<dbReference type="InterPro" id="IPR039795">
    <property type="entry name" value="LTN1/Rkr1"/>
</dbReference>
<dbReference type="GO" id="GO:0008270">
    <property type="term" value="F:zinc ion binding"/>
    <property type="evidence" value="ECO:0007669"/>
    <property type="project" value="UniProtKB-KW"/>
</dbReference>
<keyword evidence="1" id="KW-0808">Transferase</keyword>
<dbReference type="GO" id="GO:1990116">
    <property type="term" value="P:ribosome-associated ubiquitin-dependent protein catabolic process"/>
    <property type="evidence" value="ECO:0007669"/>
    <property type="project" value="UniProtKB-UniRule"/>
</dbReference>
<dbReference type="InterPro" id="IPR011989">
    <property type="entry name" value="ARM-like"/>
</dbReference>
<accession>A0A0N4XFS9</accession>
<comment type="function">
    <text evidence="1">E3 ubiquitin-protein ligase. Component of the ribosome quality control complex (RQC), a ribosome-associated complex that mediates ubiquitination and extraction of incompletely synthesized nascent chains for proteasomal degradation.</text>
</comment>
<comment type="catalytic activity">
    <reaction evidence="1">
        <text>S-ubiquitinyl-[E2 ubiquitin-conjugating enzyme]-L-cysteine + [acceptor protein]-L-lysine = [E2 ubiquitin-conjugating enzyme]-L-cysteine + N(6)-ubiquitinyl-[acceptor protein]-L-lysine.</text>
        <dbReference type="EC" id="2.3.2.27"/>
    </reaction>
</comment>
<dbReference type="Proteomes" id="UP000271162">
    <property type="component" value="Unassembled WGS sequence"/>
</dbReference>
<evidence type="ECO:0000259" key="2">
    <source>
        <dbReference type="Pfam" id="PF22958"/>
    </source>
</evidence>
<dbReference type="EC" id="2.3.2.27" evidence="1"/>
<dbReference type="InterPro" id="IPR054476">
    <property type="entry name" value="Ltn1_N"/>
</dbReference>
<gene>
    <name evidence="3" type="ORF">NBR_LOCUS1382</name>
</gene>
<dbReference type="SUPFAM" id="SSF48371">
    <property type="entry name" value="ARM repeat"/>
    <property type="match status" value="1"/>
</dbReference>
<feature type="domain" description="E3 ubiquitin-protein ligase listerin N-terminal" evidence="2">
    <location>
        <begin position="45"/>
        <end position="329"/>
    </location>
</feature>
<dbReference type="OMA" id="QWYIKLP"/>
<dbReference type="GO" id="GO:1990112">
    <property type="term" value="C:RQC complex"/>
    <property type="evidence" value="ECO:0007669"/>
    <property type="project" value="UniProtKB-UniRule"/>
</dbReference>
<sequence length="813" mass="91308">MVQTASSSNAAAALERSGFLSFREVVSGGTNIFEAETAAAVTRELDQDLMLALRKMSKKDAHTREKALRELLCSMKEKDRDMVELCYTHFVTEANKLIMDGSPTVRMLSLRLISFFISSLRKAAEKHLKNVMPMVLIATRDTSTSVSGQAEAVLTENFPGEKTNQVTQIFAVDTIRLAIEIIAGRHPLVKQQKYDCEDSEADRNSRLTIQCLLVIARLVDFVSSNDELKSALEIFLKETTQIKSLVKGNPSAKSALLGICIKVKNCMPILLESPLVNWIISNLDAQDPDVSARAFEALILFLSDERFYSKFDVHKSVVPKLLSVVRKKGIHWRAVSQFLLPSFALLASNVSDAPNFIRSFLESFNDHLPFEAGDLTLCWVKSLSECVKFAFSNVQILPCLSDVDIINLLVQAVDMLLSEHTDCQECIASLLLWLFEKDVLPVQSRTFLLDSLQITLMNKRPLSDIMCGLLVASSSWVLRAFHVALLRVPPIQSNIIDPLLTCDDDYFMYVDKNVNIISVISKEPPSSNYARLVLRVLRKDPNRVKEIKLSSTLGPWIFSVFSPDDWPMLSSNLGTELLPCLKKIVIMWEKEKNYSAVTRTLKMIDIEQRGEVLSAVLEQPHGIEFVSNLLESLELPDNLTAEISRISFDSLFRNATDNTVDSTLRTLAHFPPCDALIRSALSCYLSETAGQFSLDDLQRVGMVCSQLLFADSRYLALLPTQPELFLMLNSFDFYKTALASYRAIAALLALPAAPAIAQMTLRRLRLSTRPHLPLSSWKEPEKKLQWFWALQEDCSNLTLAPLDHLISRYLLLN</sequence>